<name>A0A1B1YR04_9GAMM</name>
<keyword evidence="3" id="KW-0809">Transit peptide</keyword>
<reference evidence="8" key="1">
    <citation type="submission" date="2016-03" db="EMBL/GenBank/DDBJ databases">
        <title>Complete genome sequence of Solimmundus cernigliae, representing a novel lineage of polycyclic aromatic hydrocarbon degraders within the Gammaproteobacteria.</title>
        <authorList>
            <person name="Singleton D.R."/>
            <person name="Dickey A.N."/>
            <person name="Scholl E.H."/>
            <person name="Wright F.A."/>
            <person name="Aitken M.D."/>
        </authorList>
    </citation>
    <scope>NUCLEOTIDE SEQUENCE [LARGE SCALE GENOMIC DNA]</scope>
    <source>
        <strain evidence="8">TR3.2</strain>
    </source>
</reference>
<dbReference type="SUPFAM" id="SSF52096">
    <property type="entry name" value="ClpP/crotonase"/>
    <property type="match status" value="1"/>
</dbReference>
<dbReference type="GO" id="GO:0016836">
    <property type="term" value="F:hydro-lyase activity"/>
    <property type="evidence" value="ECO:0007669"/>
    <property type="project" value="TreeGrafter"/>
</dbReference>
<dbReference type="PANTHER" id="PTHR43602:SF1">
    <property type="entry name" value="ENOYL-COA HYDRATASE DOMAIN-CONTAINING PROTEIN 3, MITOCHONDRIAL"/>
    <property type="match status" value="1"/>
</dbReference>
<dbReference type="KEGG" id="gbi:PG2T_02625"/>
<dbReference type="AlphaFoldDB" id="A0A1B1YR04"/>
<protein>
    <recommendedName>
        <fullName evidence="6">Enoyl-CoA hydratase domain-containing protein 3, mitochondrial</fullName>
    </recommendedName>
</protein>
<keyword evidence="8" id="KW-1185">Reference proteome</keyword>
<evidence type="ECO:0000256" key="6">
    <source>
        <dbReference type="ARBA" id="ARBA00040545"/>
    </source>
</evidence>
<keyword evidence="2" id="KW-0276">Fatty acid metabolism</keyword>
<dbReference type="InterPro" id="IPR014748">
    <property type="entry name" value="Enoyl-CoA_hydra_C"/>
</dbReference>
<dbReference type="NCBIfam" id="NF006008">
    <property type="entry name" value="PRK08139.1"/>
    <property type="match status" value="1"/>
</dbReference>
<evidence type="ECO:0000256" key="4">
    <source>
        <dbReference type="ARBA" id="ARBA00023098"/>
    </source>
</evidence>
<accession>A0A1B1YR04</accession>
<dbReference type="InterPro" id="IPR001753">
    <property type="entry name" value="Enoyl-CoA_hydra/iso"/>
</dbReference>
<dbReference type="Gene3D" id="1.10.12.10">
    <property type="entry name" value="Lyase 2-enoyl-coa Hydratase, Chain A, domain 2"/>
    <property type="match status" value="1"/>
</dbReference>
<dbReference type="Proteomes" id="UP000092952">
    <property type="component" value="Chromosome"/>
</dbReference>
<dbReference type="PANTHER" id="PTHR43602">
    <property type="match status" value="1"/>
</dbReference>
<comment type="function">
    <text evidence="5">May play a role in fatty acid biosynthesis and insulin sensitivity.</text>
</comment>
<dbReference type="RefSeq" id="WP_068802696.1">
    <property type="nucleotide sequence ID" value="NZ_CP014671.1"/>
</dbReference>
<dbReference type="OrthoDB" id="9807606at2"/>
<dbReference type="CDD" id="cd06558">
    <property type="entry name" value="crotonase-like"/>
    <property type="match status" value="1"/>
</dbReference>
<dbReference type="STRING" id="1810504.PG2T_02625"/>
<gene>
    <name evidence="7" type="ORF">PG2T_02625</name>
</gene>
<evidence type="ECO:0000313" key="7">
    <source>
        <dbReference type="EMBL" id="ANX03191.1"/>
    </source>
</evidence>
<dbReference type="GO" id="GO:0006631">
    <property type="term" value="P:fatty acid metabolic process"/>
    <property type="evidence" value="ECO:0007669"/>
    <property type="project" value="UniProtKB-KW"/>
</dbReference>
<organism evidence="7 8">
    <name type="scientific">Immundisolibacter cernigliae</name>
    <dbReference type="NCBI Taxonomy" id="1810504"/>
    <lineage>
        <taxon>Bacteria</taxon>
        <taxon>Pseudomonadati</taxon>
        <taxon>Pseudomonadota</taxon>
        <taxon>Gammaproteobacteria</taxon>
        <taxon>Immundisolibacterales</taxon>
        <taxon>Immundisolibacteraceae</taxon>
        <taxon>Immundisolibacter</taxon>
    </lineage>
</organism>
<sequence length="266" mass="27522">MNHPDPATGPVLLTDRDPGGVVRLTLNRPAQRNALSEDLLQALKTTLTELAADPAVRVLLLTGAGPAFCAGHDLKELRALPDEAAAGALFGLCGEVMLALRRFPHPVIAQVHGVATAAGCQLVASCDMAIASDHARFATPGVNIGLFCSTPAVALTRNVAYKHAMEMLFTGDLIDAATAHRFGLVNRVVPTGELDAATNALAAQIASRPPAVLSLGKAAVQAQIGLNEAAAYADMSATMAKNLLMAEAAEGIDAFLAKRPPNWPAA</sequence>
<proteinExistence type="inferred from homology"/>
<dbReference type="Pfam" id="PF00378">
    <property type="entry name" value="ECH_1"/>
    <property type="match status" value="1"/>
</dbReference>
<evidence type="ECO:0000256" key="1">
    <source>
        <dbReference type="ARBA" id="ARBA00005254"/>
    </source>
</evidence>
<evidence type="ECO:0000256" key="5">
    <source>
        <dbReference type="ARBA" id="ARBA00037410"/>
    </source>
</evidence>
<dbReference type="InterPro" id="IPR052377">
    <property type="entry name" value="Mitochondrial_ECH-domain"/>
</dbReference>
<dbReference type="InterPro" id="IPR029045">
    <property type="entry name" value="ClpP/crotonase-like_dom_sf"/>
</dbReference>
<evidence type="ECO:0000256" key="2">
    <source>
        <dbReference type="ARBA" id="ARBA00022832"/>
    </source>
</evidence>
<evidence type="ECO:0000313" key="8">
    <source>
        <dbReference type="Proteomes" id="UP000092952"/>
    </source>
</evidence>
<evidence type="ECO:0000256" key="3">
    <source>
        <dbReference type="ARBA" id="ARBA00022946"/>
    </source>
</evidence>
<keyword evidence="4" id="KW-0443">Lipid metabolism</keyword>
<dbReference type="InParanoid" id="A0A1B1YR04"/>
<dbReference type="Gene3D" id="3.90.226.10">
    <property type="entry name" value="2-enoyl-CoA Hydratase, Chain A, domain 1"/>
    <property type="match status" value="1"/>
</dbReference>
<comment type="similarity">
    <text evidence="1">Belongs to the enoyl-CoA hydratase/isomerase family.</text>
</comment>
<dbReference type="EMBL" id="CP014671">
    <property type="protein sequence ID" value="ANX03191.1"/>
    <property type="molecule type" value="Genomic_DNA"/>
</dbReference>